<dbReference type="Gene3D" id="2.60.40.10">
    <property type="entry name" value="Immunoglobulins"/>
    <property type="match status" value="1"/>
</dbReference>
<evidence type="ECO:0000256" key="3">
    <source>
        <dbReference type="ARBA" id="ARBA00023319"/>
    </source>
</evidence>
<evidence type="ECO:0000259" key="5">
    <source>
        <dbReference type="PROSITE" id="PS50835"/>
    </source>
</evidence>
<evidence type="ECO:0000256" key="4">
    <source>
        <dbReference type="SAM" id="Phobius"/>
    </source>
</evidence>
<dbReference type="GO" id="GO:0001817">
    <property type="term" value="P:regulation of cytokine production"/>
    <property type="evidence" value="ECO:0007669"/>
    <property type="project" value="TreeGrafter"/>
</dbReference>
<dbReference type="InterPro" id="IPR007110">
    <property type="entry name" value="Ig-like_dom"/>
</dbReference>
<dbReference type="PROSITE" id="PS50835">
    <property type="entry name" value="IG_LIKE"/>
    <property type="match status" value="1"/>
</dbReference>
<dbReference type="InterPro" id="IPR003598">
    <property type="entry name" value="Ig_sub2"/>
</dbReference>
<feature type="transmembrane region" description="Helical" evidence="4">
    <location>
        <begin position="209"/>
        <end position="238"/>
    </location>
</feature>
<keyword evidence="4" id="KW-0812">Transmembrane</keyword>
<reference evidence="6" key="1">
    <citation type="submission" date="2025-08" db="UniProtKB">
        <authorList>
            <consortium name="Ensembl"/>
        </authorList>
    </citation>
    <scope>IDENTIFICATION</scope>
</reference>
<dbReference type="GO" id="GO:0005102">
    <property type="term" value="F:signaling receptor binding"/>
    <property type="evidence" value="ECO:0007669"/>
    <property type="project" value="TreeGrafter"/>
</dbReference>
<dbReference type="SMART" id="SM00408">
    <property type="entry name" value="IGc2"/>
    <property type="match status" value="1"/>
</dbReference>
<evidence type="ECO:0000256" key="2">
    <source>
        <dbReference type="ARBA" id="ARBA00023136"/>
    </source>
</evidence>
<dbReference type="GO" id="GO:0050852">
    <property type="term" value="P:T cell receptor signaling pathway"/>
    <property type="evidence" value="ECO:0007669"/>
    <property type="project" value="TreeGrafter"/>
</dbReference>
<dbReference type="InterPro" id="IPR050504">
    <property type="entry name" value="IgSF_BTN/MOG"/>
</dbReference>
<comment type="subcellular location">
    <subcellularLocation>
        <location evidence="1">Membrane</location>
    </subcellularLocation>
</comment>
<evidence type="ECO:0000256" key="1">
    <source>
        <dbReference type="ARBA" id="ARBA00004370"/>
    </source>
</evidence>
<keyword evidence="4" id="KW-1133">Transmembrane helix</keyword>
<feature type="transmembrane region" description="Helical" evidence="4">
    <location>
        <begin position="167"/>
        <end position="189"/>
    </location>
</feature>
<evidence type="ECO:0000313" key="7">
    <source>
        <dbReference type="Proteomes" id="UP000265000"/>
    </source>
</evidence>
<name>A0A3Q2Q4Y9_FUNHE</name>
<feature type="domain" description="Ig-like" evidence="5">
    <location>
        <begin position="30"/>
        <end position="141"/>
    </location>
</feature>
<dbReference type="PANTHER" id="PTHR24100">
    <property type="entry name" value="BUTYROPHILIN"/>
    <property type="match status" value="1"/>
</dbReference>
<accession>A0A3Q2Q4Y9</accession>
<keyword evidence="7" id="KW-1185">Reference proteome</keyword>
<keyword evidence="3" id="KW-0393">Immunoglobulin domain</keyword>
<dbReference type="SUPFAM" id="SSF48726">
    <property type="entry name" value="Immunoglobulin"/>
    <property type="match status" value="1"/>
</dbReference>
<proteinExistence type="predicted"/>
<dbReference type="PANTHER" id="PTHR24100:SF151">
    <property type="entry name" value="ICOS LIGAND"/>
    <property type="match status" value="1"/>
</dbReference>
<reference evidence="6" key="2">
    <citation type="submission" date="2025-09" db="UniProtKB">
        <authorList>
            <consortium name="Ensembl"/>
        </authorList>
    </citation>
    <scope>IDENTIFICATION</scope>
</reference>
<evidence type="ECO:0000313" key="6">
    <source>
        <dbReference type="Ensembl" id="ENSFHEP00000021129.1"/>
    </source>
</evidence>
<dbReference type="SMART" id="SM00406">
    <property type="entry name" value="IGv"/>
    <property type="match status" value="1"/>
</dbReference>
<dbReference type="STRING" id="8078.ENSFHEP00000021129"/>
<dbReference type="InterPro" id="IPR013106">
    <property type="entry name" value="Ig_V-set"/>
</dbReference>
<dbReference type="Pfam" id="PF07686">
    <property type="entry name" value="V-set"/>
    <property type="match status" value="1"/>
</dbReference>
<dbReference type="InterPro" id="IPR036179">
    <property type="entry name" value="Ig-like_dom_sf"/>
</dbReference>
<keyword evidence="2 4" id="KW-0472">Membrane</keyword>
<sequence>QSNLIKPILEPCCSFMSSSLTSLLCVVFSPAGQRIIRAEPGDNVNLTCRAAENKDVIVVEWSRTDLESDHYVLLYRDSQFDAEGQSPSFRNRVDLLDVKNGDVSLVLKNVTTHDTGTYECRVIQRGNNHRKRSLLESEPISTFNLRVEPGGSVCGSEAPHSKLIFILIYYSLFGITFILFAILFCLFLLQPSLVPLINFLNVSPVNIGFIFIMSLLFFFWQPTVNLLVFFGSLFCVMIKKPIQFNSILFI</sequence>
<protein>
    <recommendedName>
        <fullName evidence="5">Ig-like domain-containing protein</fullName>
    </recommendedName>
</protein>
<dbReference type="Ensembl" id="ENSFHET00000030811.1">
    <property type="protein sequence ID" value="ENSFHEP00000021129.1"/>
    <property type="gene ID" value="ENSFHEG00000023110.1"/>
</dbReference>
<dbReference type="InterPro" id="IPR003599">
    <property type="entry name" value="Ig_sub"/>
</dbReference>
<dbReference type="GeneTree" id="ENSGT00940000172190"/>
<dbReference type="GO" id="GO:0009897">
    <property type="term" value="C:external side of plasma membrane"/>
    <property type="evidence" value="ECO:0007669"/>
    <property type="project" value="TreeGrafter"/>
</dbReference>
<dbReference type="InterPro" id="IPR013783">
    <property type="entry name" value="Ig-like_fold"/>
</dbReference>
<dbReference type="SMART" id="SM00409">
    <property type="entry name" value="IG"/>
    <property type="match status" value="1"/>
</dbReference>
<dbReference type="Proteomes" id="UP000265000">
    <property type="component" value="Unplaced"/>
</dbReference>
<organism evidence="6 7">
    <name type="scientific">Fundulus heteroclitus</name>
    <name type="common">Killifish</name>
    <name type="synonym">Mummichog</name>
    <dbReference type="NCBI Taxonomy" id="8078"/>
    <lineage>
        <taxon>Eukaryota</taxon>
        <taxon>Metazoa</taxon>
        <taxon>Chordata</taxon>
        <taxon>Craniata</taxon>
        <taxon>Vertebrata</taxon>
        <taxon>Euteleostomi</taxon>
        <taxon>Actinopterygii</taxon>
        <taxon>Neopterygii</taxon>
        <taxon>Teleostei</taxon>
        <taxon>Neoteleostei</taxon>
        <taxon>Acanthomorphata</taxon>
        <taxon>Ovalentaria</taxon>
        <taxon>Atherinomorphae</taxon>
        <taxon>Cyprinodontiformes</taxon>
        <taxon>Fundulidae</taxon>
        <taxon>Fundulus</taxon>
    </lineage>
</organism>
<dbReference type="AlphaFoldDB" id="A0A3Q2Q4Y9"/>